<comment type="caution">
    <text evidence="2">The sequence shown here is derived from an EMBL/GenBank/DDBJ whole genome shotgun (WGS) entry which is preliminary data.</text>
</comment>
<feature type="transmembrane region" description="Helical" evidence="1">
    <location>
        <begin position="181"/>
        <end position="201"/>
    </location>
</feature>
<dbReference type="RefSeq" id="WP_330196514.1">
    <property type="nucleotide sequence ID" value="NZ_JAZDRO010000004.1"/>
</dbReference>
<organism evidence="2 3">
    <name type="scientific">Hyphobacterium marinum</name>
    <dbReference type="NCBI Taxonomy" id="3116574"/>
    <lineage>
        <taxon>Bacteria</taxon>
        <taxon>Pseudomonadati</taxon>
        <taxon>Pseudomonadota</taxon>
        <taxon>Alphaproteobacteria</taxon>
        <taxon>Maricaulales</taxon>
        <taxon>Maricaulaceae</taxon>
        <taxon>Hyphobacterium</taxon>
    </lineage>
</organism>
<accession>A0ABU7M087</accession>
<keyword evidence="1" id="KW-0472">Membrane</keyword>
<dbReference type="Proteomes" id="UP001310692">
    <property type="component" value="Unassembled WGS sequence"/>
</dbReference>
<gene>
    <name evidence="2" type="ORF">V0U35_09720</name>
</gene>
<dbReference type="Pfam" id="PF12412">
    <property type="entry name" value="DUF3667"/>
    <property type="match status" value="1"/>
</dbReference>
<evidence type="ECO:0000256" key="1">
    <source>
        <dbReference type="SAM" id="Phobius"/>
    </source>
</evidence>
<feature type="transmembrane region" description="Helical" evidence="1">
    <location>
        <begin position="213"/>
        <end position="233"/>
    </location>
</feature>
<proteinExistence type="predicted"/>
<sequence length="299" mass="32731">MTTKAGHVKPDTCANCGAALDGAYCAECGQSREDIRRPAWSLVTDTLDGLFSWDGRILTTFRQLYTRPGRVARDYVDGKRQSFTPPVRLYIIASLIFFAAIAFSGVRIVAVETTTSADGAPSIFVTIFQRPRDGQAQTLSPEDQAIVIDRAREQGVSDFWNDTALDAMNHPEMLEERASAASSQALILMVFVFALMSLILHPRRKLIEHTIHALYFHAAFLLPLAALVVFAVFIPLPAWAGITVLVTAILTSNAAVTLYDRGFYASSWFGAILRSVLICMGYVTSAVFVAIGLIFVSTL</sequence>
<keyword evidence="1" id="KW-0812">Transmembrane</keyword>
<dbReference type="InterPro" id="IPR022134">
    <property type="entry name" value="DUF3667"/>
</dbReference>
<keyword evidence="3" id="KW-1185">Reference proteome</keyword>
<evidence type="ECO:0000313" key="3">
    <source>
        <dbReference type="Proteomes" id="UP001310692"/>
    </source>
</evidence>
<name>A0ABU7M087_9PROT</name>
<feature type="transmembrane region" description="Helical" evidence="1">
    <location>
        <begin position="239"/>
        <end position="259"/>
    </location>
</feature>
<keyword evidence="1" id="KW-1133">Transmembrane helix</keyword>
<reference evidence="2 3" key="1">
    <citation type="submission" date="2024-01" db="EMBL/GenBank/DDBJ databases">
        <title>Hyphobacterium bacterium isolated from marine sediment.</title>
        <authorList>
            <person name="Zhao S."/>
        </authorList>
    </citation>
    <scope>NUCLEOTIDE SEQUENCE [LARGE SCALE GENOMIC DNA]</scope>
    <source>
        <strain evidence="2 3">Y60-23</strain>
    </source>
</reference>
<feature type="transmembrane region" description="Helical" evidence="1">
    <location>
        <begin position="89"/>
        <end position="110"/>
    </location>
</feature>
<feature type="transmembrane region" description="Helical" evidence="1">
    <location>
        <begin position="271"/>
        <end position="296"/>
    </location>
</feature>
<dbReference type="EMBL" id="JAZDRO010000004">
    <property type="protein sequence ID" value="MEE2566957.1"/>
    <property type="molecule type" value="Genomic_DNA"/>
</dbReference>
<evidence type="ECO:0000313" key="2">
    <source>
        <dbReference type="EMBL" id="MEE2566957.1"/>
    </source>
</evidence>
<protein>
    <submittedName>
        <fullName evidence="2">DUF3667 domain-containing protein</fullName>
    </submittedName>
</protein>